<feature type="domain" description="Methyltransferase type 12" evidence="1">
    <location>
        <begin position="50"/>
        <end position="146"/>
    </location>
</feature>
<name>A0A0F9BGK0_9ZZZZ</name>
<comment type="caution">
    <text evidence="2">The sequence shown here is derived from an EMBL/GenBank/DDBJ whole genome shotgun (WGS) entry which is preliminary data.</text>
</comment>
<reference evidence="2" key="1">
    <citation type="journal article" date="2015" name="Nature">
        <title>Complex archaea that bridge the gap between prokaryotes and eukaryotes.</title>
        <authorList>
            <person name="Spang A."/>
            <person name="Saw J.H."/>
            <person name="Jorgensen S.L."/>
            <person name="Zaremba-Niedzwiedzka K."/>
            <person name="Martijn J."/>
            <person name="Lind A.E."/>
            <person name="van Eijk R."/>
            <person name="Schleper C."/>
            <person name="Guy L."/>
            <person name="Ettema T.J."/>
        </authorList>
    </citation>
    <scope>NUCLEOTIDE SEQUENCE</scope>
</reference>
<dbReference type="AlphaFoldDB" id="A0A0F9BGK0"/>
<proteinExistence type="predicted"/>
<organism evidence="2">
    <name type="scientific">marine sediment metagenome</name>
    <dbReference type="NCBI Taxonomy" id="412755"/>
    <lineage>
        <taxon>unclassified sequences</taxon>
        <taxon>metagenomes</taxon>
        <taxon>ecological metagenomes</taxon>
    </lineage>
</organism>
<dbReference type="InterPro" id="IPR013217">
    <property type="entry name" value="Methyltransf_12"/>
</dbReference>
<dbReference type="Gene3D" id="3.40.50.150">
    <property type="entry name" value="Vaccinia Virus protein VP39"/>
    <property type="match status" value="1"/>
</dbReference>
<protein>
    <recommendedName>
        <fullName evidence="1">Methyltransferase type 12 domain-containing protein</fullName>
    </recommendedName>
</protein>
<dbReference type="EMBL" id="LAZR01052172">
    <property type="protein sequence ID" value="KKK83546.1"/>
    <property type="molecule type" value="Genomic_DNA"/>
</dbReference>
<dbReference type="Pfam" id="PF08242">
    <property type="entry name" value="Methyltransf_12"/>
    <property type="match status" value="1"/>
</dbReference>
<evidence type="ECO:0000259" key="1">
    <source>
        <dbReference type="Pfam" id="PF08242"/>
    </source>
</evidence>
<dbReference type="SUPFAM" id="SSF53335">
    <property type="entry name" value="S-adenosyl-L-methionine-dependent methyltransferases"/>
    <property type="match status" value="1"/>
</dbReference>
<dbReference type="CDD" id="cd02440">
    <property type="entry name" value="AdoMet_MTases"/>
    <property type="match status" value="1"/>
</dbReference>
<gene>
    <name evidence="2" type="ORF">LCGC14_2792290</name>
</gene>
<sequence length="212" mass="23534">MPTIKNPPMTAEEYATQEWIPKRGWRHLRGPKHQARFAEIARHLEGETFLDVGCACGHSTEILARMKPGHWTGFDFSESMIAKATELVPSFTNITVGRFQCGDGSAAVKPFRHVKDFEALATCPPADSVVCSEVIEHVMDDKGLVAALWAVTGKVLVLTTPNRYIVSPGHHRVYTATDLRDFIAPHADRDGGTFKIYSKGDFFYVVCRKEAG</sequence>
<evidence type="ECO:0000313" key="2">
    <source>
        <dbReference type="EMBL" id="KKK83546.1"/>
    </source>
</evidence>
<dbReference type="InterPro" id="IPR029063">
    <property type="entry name" value="SAM-dependent_MTases_sf"/>
</dbReference>
<accession>A0A0F9BGK0</accession>